<dbReference type="Proteomes" id="UP001586593">
    <property type="component" value="Unassembled WGS sequence"/>
</dbReference>
<gene>
    <name evidence="2" type="ORF">VTK73DRAFT_5293</name>
</gene>
<feature type="compositionally biased region" description="Low complexity" evidence="1">
    <location>
        <begin position="133"/>
        <end position="144"/>
    </location>
</feature>
<sequence>MSPVSPFSPDGMPPPPSLHQRHQSLQYPLLPHQLHQHQHQQQQQLLLQQPSRSSPLLEGVREVDEEAAAAAPTSKSASETPEPTTQKHTRMNTSESLQREVDEAEYHLEEQMRSQLDNDVDYSPHNNEEHHNNQATAAAAADLSSEARDPAVVQFAPQPPRFGIQAADGPVLHHPRPHSRGHSLSQKYFTEEDASQQNPFRPAQARS</sequence>
<feature type="compositionally biased region" description="Polar residues" evidence="1">
    <location>
        <begin position="82"/>
        <end position="96"/>
    </location>
</feature>
<evidence type="ECO:0000313" key="2">
    <source>
        <dbReference type="EMBL" id="KAL1835857.1"/>
    </source>
</evidence>
<comment type="caution">
    <text evidence="2">The sequence shown here is derived from an EMBL/GenBank/DDBJ whole genome shotgun (WGS) entry which is preliminary data.</text>
</comment>
<feature type="compositionally biased region" description="Basic and acidic residues" evidence="1">
    <location>
        <begin position="97"/>
        <end position="112"/>
    </location>
</feature>
<proteinExistence type="predicted"/>
<organism evidence="2 3">
    <name type="scientific">Phialemonium thermophilum</name>
    <dbReference type="NCBI Taxonomy" id="223376"/>
    <lineage>
        <taxon>Eukaryota</taxon>
        <taxon>Fungi</taxon>
        <taxon>Dikarya</taxon>
        <taxon>Ascomycota</taxon>
        <taxon>Pezizomycotina</taxon>
        <taxon>Sordariomycetes</taxon>
        <taxon>Sordariomycetidae</taxon>
        <taxon>Cephalothecales</taxon>
        <taxon>Cephalothecaceae</taxon>
        <taxon>Phialemonium</taxon>
    </lineage>
</organism>
<keyword evidence="3" id="KW-1185">Reference proteome</keyword>
<dbReference type="EMBL" id="JAZHXJ010002987">
    <property type="protein sequence ID" value="KAL1835857.1"/>
    <property type="molecule type" value="Genomic_DNA"/>
</dbReference>
<accession>A0ABR3V265</accession>
<feature type="compositionally biased region" description="Low complexity" evidence="1">
    <location>
        <begin position="68"/>
        <end position="81"/>
    </location>
</feature>
<reference evidence="2 3" key="1">
    <citation type="journal article" date="2024" name="Commun. Biol.">
        <title>Comparative genomic analysis of thermophilic fungi reveals convergent evolutionary adaptations and gene losses.</title>
        <authorList>
            <person name="Steindorff A.S."/>
            <person name="Aguilar-Pontes M.V."/>
            <person name="Robinson A.J."/>
            <person name="Andreopoulos B."/>
            <person name="LaButti K."/>
            <person name="Kuo A."/>
            <person name="Mondo S."/>
            <person name="Riley R."/>
            <person name="Otillar R."/>
            <person name="Haridas S."/>
            <person name="Lipzen A."/>
            <person name="Grimwood J."/>
            <person name="Schmutz J."/>
            <person name="Clum A."/>
            <person name="Reid I.D."/>
            <person name="Moisan M.C."/>
            <person name="Butler G."/>
            <person name="Nguyen T.T.M."/>
            <person name="Dewar K."/>
            <person name="Conant G."/>
            <person name="Drula E."/>
            <person name="Henrissat B."/>
            <person name="Hansel C."/>
            <person name="Singer S."/>
            <person name="Hutchinson M.I."/>
            <person name="de Vries R.P."/>
            <person name="Natvig D.O."/>
            <person name="Powell A.J."/>
            <person name="Tsang A."/>
            <person name="Grigoriev I.V."/>
        </authorList>
    </citation>
    <scope>NUCLEOTIDE SEQUENCE [LARGE SCALE GENOMIC DNA]</scope>
    <source>
        <strain evidence="2 3">ATCC 24622</strain>
    </source>
</reference>
<protein>
    <submittedName>
        <fullName evidence="2">Uncharacterized protein</fullName>
    </submittedName>
</protein>
<feature type="region of interest" description="Disordered" evidence="1">
    <location>
        <begin position="1"/>
        <end position="207"/>
    </location>
</feature>
<name>A0ABR3V265_9PEZI</name>
<feature type="compositionally biased region" description="Low complexity" evidence="1">
    <location>
        <begin position="1"/>
        <end position="10"/>
    </location>
</feature>
<feature type="compositionally biased region" description="Low complexity" evidence="1">
    <location>
        <begin position="23"/>
        <end position="57"/>
    </location>
</feature>
<evidence type="ECO:0000256" key="1">
    <source>
        <dbReference type="SAM" id="MobiDB-lite"/>
    </source>
</evidence>
<evidence type="ECO:0000313" key="3">
    <source>
        <dbReference type="Proteomes" id="UP001586593"/>
    </source>
</evidence>